<keyword evidence="2" id="KW-1185">Reference proteome</keyword>
<dbReference type="STRING" id="1664694.A0A0N0NRW0"/>
<dbReference type="OrthoDB" id="1874341at2759"/>
<reference evidence="1 2" key="1">
    <citation type="submission" date="2015-06" db="EMBL/GenBank/DDBJ databases">
        <title>Draft genome of the ant-associated black yeast Phialophora attae CBS 131958.</title>
        <authorList>
            <person name="Moreno L.F."/>
            <person name="Stielow B.J."/>
            <person name="de Hoog S."/>
            <person name="Vicente V.A."/>
            <person name="Weiss V.A."/>
            <person name="de Vries M."/>
            <person name="Cruz L.M."/>
            <person name="Souza E.M."/>
        </authorList>
    </citation>
    <scope>NUCLEOTIDE SEQUENCE [LARGE SCALE GENOMIC DNA]</scope>
    <source>
        <strain evidence="1 2">CBS 131958</strain>
    </source>
</reference>
<evidence type="ECO:0000313" key="1">
    <source>
        <dbReference type="EMBL" id="KPI45548.1"/>
    </source>
</evidence>
<accession>A0A0N0NRW0</accession>
<dbReference type="VEuPathDB" id="FungiDB:AB675_463"/>
<comment type="caution">
    <text evidence="1">The sequence shown here is derived from an EMBL/GenBank/DDBJ whole genome shotgun (WGS) entry which is preliminary data.</text>
</comment>
<dbReference type="Pfam" id="PF09797">
    <property type="entry name" value="NatB_MDM20"/>
    <property type="match status" value="1"/>
</dbReference>
<dbReference type="RefSeq" id="XP_018005511.1">
    <property type="nucleotide sequence ID" value="XM_018144793.1"/>
</dbReference>
<dbReference type="AlphaFoldDB" id="A0A0N0NRW0"/>
<organism evidence="1 2">
    <name type="scientific">Cyphellophora attinorum</name>
    <dbReference type="NCBI Taxonomy" id="1664694"/>
    <lineage>
        <taxon>Eukaryota</taxon>
        <taxon>Fungi</taxon>
        <taxon>Dikarya</taxon>
        <taxon>Ascomycota</taxon>
        <taxon>Pezizomycotina</taxon>
        <taxon>Eurotiomycetes</taxon>
        <taxon>Chaetothyriomycetidae</taxon>
        <taxon>Chaetothyriales</taxon>
        <taxon>Cyphellophoraceae</taxon>
        <taxon>Cyphellophora</taxon>
    </lineage>
</organism>
<evidence type="ECO:0000313" key="2">
    <source>
        <dbReference type="Proteomes" id="UP000038010"/>
    </source>
</evidence>
<dbReference type="Proteomes" id="UP000038010">
    <property type="component" value="Unassembled WGS sequence"/>
</dbReference>
<dbReference type="InterPro" id="IPR019183">
    <property type="entry name" value="NAA25_NatB_aux_su"/>
</dbReference>
<gene>
    <name evidence="1" type="ORF">AB675_463</name>
</gene>
<evidence type="ECO:0008006" key="3">
    <source>
        <dbReference type="Google" id="ProtNLM"/>
    </source>
</evidence>
<proteinExistence type="predicted"/>
<name>A0A0N0NRW0_9EURO</name>
<dbReference type="GeneID" id="28736663"/>
<dbReference type="EMBL" id="LFJN01000001">
    <property type="protein sequence ID" value="KPI45548.1"/>
    <property type="molecule type" value="Genomic_DNA"/>
</dbReference>
<protein>
    <recommendedName>
        <fullName evidence="3">N-terminal acetyltransferase B complex subunit MDM20</fullName>
    </recommendedName>
</protein>
<sequence>MADTSVTERRLRSIEDFLSAGKLPQALKECQKWEKKGEKSDRFLALKGAVLLQHQDPNHYLKGGEELRQLCYRVPPVTNLDAITTIKKALKAKGLEEYGSRDLYKRAANASKTADTTLLMAWLHDCTSEGRYQDANTAVAALRKAFPSERKYYFWTILMNFLTQKDTKTAEKDRETYGKLAYALVSKSAQSMTAEQVRTQTRKETALTDAFQAQANTQAITTPEELSLLVEIYIANGHAFEAAKLLWFIWGAKTHIVRDKDPDLVTALLFDAYHASEEWSEAVGVCQNLLDLKQKACKDPDDRIWNLLVEAAEKGASPTQQNAIQTLQSHTLRSGPNRSALVAAMRASQMQTQKLCETYYNAHKTRPFAFQDLYPALSALPPAQRESFLRYVEDDVRAGGGLTERTLVLKVKRLTRSPSPAHHLEHAAQALKLYGDAIRGDPEEATAKELPELALLAAISLVNCAHACCSPNILYRALALAHLTYKKYKEYFPNTLLLIELCRHFGFFSLAMSTYAGLSVKNLQLETVSHHLFTRISTLHPHKPTGLSTSADGPEGETLLAPFDAVKSAWRLNVRVEEGLADSIKKGLREGAYTNIVNAAATRASVNTSIGTAIYLIEERRLVRMTDCGNPEVVHLSQFRSLEDLRDLRDFSIVPANSAEDRASWDKLSCGPVPGKQWLAVMYFCENLRSYLRQGSGTAGTGSAMLEKAHGWAVKTSEKPSHESELTTQEQKMERLTHSIYNIITGEYTPTKAKELARFFEAGWLHLYQHSPWSWFSFRAPWSVLHGCYTAYEAASLVLTFANWVDRSRAGLAKGYEIQRKLKSKGAAEAKQMAEDLKSFAAKLPDEPMMVKLRQAAHELADTVKLQTREEEHRRSQWSLLDWFIDIVRGTQPSRTAESIASLPPRDEEFETAFESFLDLMGGDTALELAVGEWLESIDDSLAGVMAVDVERGTGLA</sequence>